<feature type="transmembrane region" description="Helical" evidence="1">
    <location>
        <begin position="215"/>
        <end position="233"/>
    </location>
</feature>
<organism evidence="2">
    <name type="scientific">uncultured prokaryote</name>
    <dbReference type="NCBI Taxonomy" id="198431"/>
    <lineage>
        <taxon>unclassified sequences</taxon>
        <taxon>environmental samples</taxon>
    </lineage>
</organism>
<evidence type="ECO:0000313" key="2">
    <source>
        <dbReference type="EMBL" id="CRY97123.1"/>
    </source>
</evidence>
<dbReference type="EMBL" id="LN853937">
    <property type="protein sequence ID" value="CRY97123.1"/>
    <property type="molecule type" value="Genomic_DNA"/>
</dbReference>
<reference evidence="2" key="2">
    <citation type="submission" date="2015-07" db="EMBL/GenBank/DDBJ databases">
        <title>Plasmids, circular viruses and viroids from rat gut.</title>
        <authorList>
            <person name="Jorgensen T.J."/>
            <person name="Hansen M.A."/>
            <person name="Xu Z."/>
            <person name="Tabak M.A."/>
            <person name="Sorensen S.J."/>
            <person name="Hansen L.H."/>
        </authorList>
    </citation>
    <scope>NUCLEOTIDE SEQUENCE</scope>
    <source>
        <plasmid evidence="2">pRGFK1376</plasmid>
    </source>
</reference>
<name>A0A0H5Q5H1_9ZZZZ</name>
<reference evidence="2" key="1">
    <citation type="submission" date="2015-06" db="EMBL/GenBank/DDBJ databases">
        <authorList>
            <person name="Joergensen T."/>
        </authorList>
    </citation>
    <scope>NUCLEOTIDE SEQUENCE</scope>
    <source>
        <plasmid evidence="2">pRGFK1376</plasmid>
    </source>
</reference>
<accession>A0A0H5Q5H1</accession>
<feature type="transmembrane region" description="Helical" evidence="1">
    <location>
        <begin position="145"/>
        <end position="167"/>
    </location>
</feature>
<sequence length="283" mass="30523">MWKIARWLSLSLLLCAGAASASMLSEMQAGLYAQRANQGELTPDVKSPDSMMVAALGVPMAQIDAGLSRLAEGDSPMLVLQHIGQSALGAYSMLYAIVSAPNMTVTQAVMKPIYFVAGVFLLTVGFMLGILVPFVPLLIFVTGVLFWLVHLVVGVTGAPVWVFFCITGDEQRRRQYGEILVSSLMDTVLRPSLMVLGFFSAGLMVTVLLKLVFMFVLPSVFGALPVSFIGILAKLVILMLVARICLSVVINSFSLILLMPNAVMDFLGVTQNKIRMAMARGVI</sequence>
<feature type="transmembrane region" description="Helical" evidence="1">
    <location>
        <begin position="83"/>
        <end position="101"/>
    </location>
</feature>
<geneLocation type="plasmid" evidence="2">
    <name>pRGFK1376</name>
</geneLocation>
<keyword evidence="1" id="KW-1133">Transmembrane helix</keyword>
<feature type="transmembrane region" description="Helical" evidence="1">
    <location>
        <begin position="188"/>
        <end position="209"/>
    </location>
</feature>
<keyword evidence="1" id="KW-0472">Membrane</keyword>
<keyword evidence="1" id="KW-0812">Transmembrane</keyword>
<dbReference type="AlphaFoldDB" id="A0A0H5Q5H1"/>
<keyword evidence="2" id="KW-0614">Plasmid</keyword>
<evidence type="ECO:0000256" key="1">
    <source>
        <dbReference type="SAM" id="Phobius"/>
    </source>
</evidence>
<feature type="transmembrane region" description="Helical" evidence="1">
    <location>
        <begin position="240"/>
        <end position="259"/>
    </location>
</feature>
<protein>
    <submittedName>
        <fullName evidence="2">Uncharacterized protein</fullName>
    </submittedName>
</protein>
<proteinExistence type="predicted"/>
<feature type="transmembrane region" description="Helical" evidence="1">
    <location>
        <begin position="113"/>
        <end position="139"/>
    </location>
</feature>